<accession>A0ACC2RC46</accession>
<dbReference type="EMBL" id="CM056777">
    <property type="protein sequence ID" value="KAJ8737720.1"/>
    <property type="molecule type" value="Genomic_DNA"/>
</dbReference>
<evidence type="ECO:0000313" key="2">
    <source>
        <dbReference type="Proteomes" id="UP001231649"/>
    </source>
</evidence>
<gene>
    <name evidence="1" type="ORF">PYW08_000315</name>
</gene>
<organism evidence="1 2">
    <name type="scientific">Mythimna loreyi</name>
    <dbReference type="NCBI Taxonomy" id="667449"/>
    <lineage>
        <taxon>Eukaryota</taxon>
        <taxon>Metazoa</taxon>
        <taxon>Ecdysozoa</taxon>
        <taxon>Arthropoda</taxon>
        <taxon>Hexapoda</taxon>
        <taxon>Insecta</taxon>
        <taxon>Pterygota</taxon>
        <taxon>Neoptera</taxon>
        <taxon>Endopterygota</taxon>
        <taxon>Lepidoptera</taxon>
        <taxon>Glossata</taxon>
        <taxon>Ditrysia</taxon>
        <taxon>Noctuoidea</taxon>
        <taxon>Noctuidae</taxon>
        <taxon>Noctuinae</taxon>
        <taxon>Hadenini</taxon>
        <taxon>Mythimna</taxon>
    </lineage>
</organism>
<proteinExistence type="predicted"/>
<evidence type="ECO:0000313" key="1">
    <source>
        <dbReference type="EMBL" id="KAJ8737720.1"/>
    </source>
</evidence>
<reference evidence="1" key="1">
    <citation type="submission" date="2023-03" db="EMBL/GenBank/DDBJ databases">
        <title>Chromosome-level genomes of two armyworms, Mythimna separata and Mythimna loreyi, provide insights into the biosynthesis and reception of sex pheromones.</title>
        <authorList>
            <person name="Zhao H."/>
        </authorList>
    </citation>
    <scope>NUCLEOTIDE SEQUENCE</scope>
    <source>
        <strain evidence="1">BeijingLab</strain>
    </source>
</reference>
<name>A0ACC2RC46_9NEOP</name>
<dbReference type="Proteomes" id="UP001231649">
    <property type="component" value="Chromosome 1"/>
</dbReference>
<sequence>MWTIAVPRLYDVRRESEPPLRVRQWYSGAYASQTTAARIRKMSFTQMVTLFLLASSARAAPVDDPIRIDLPVYDQPQSGSDVLLAQPLETENYPGGDPVNKGQSNGGNFVTYKLQAATNLLGSTLNAKANSVGVFYAPVPTLESAVEETEGYGSKALSFKENIQGIVAGIFQPQPIVDTIREEEKYGNSGDKFYSAGKALVGGAEGVSNFVNSVLEVPGSILKNIARAATEKLNNFGGKLIGL</sequence>
<keyword evidence="2" id="KW-1185">Reference proteome</keyword>
<comment type="caution">
    <text evidence="1">The sequence shown here is derived from an EMBL/GenBank/DDBJ whole genome shotgun (WGS) entry which is preliminary data.</text>
</comment>
<protein>
    <submittedName>
        <fullName evidence="1">Uncharacterized protein</fullName>
    </submittedName>
</protein>